<feature type="compositionally biased region" description="Basic and acidic residues" evidence="1">
    <location>
        <begin position="121"/>
        <end position="133"/>
    </location>
</feature>
<dbReference type="EMBL" id="FO818640">
    <property type="protein sequence ID" value="CDM93905.1"/>
    <property type="molecule type" value="Genomic_DNA"/>
</dbReference>
<dbReference type="Gene3D" id="3.90.1570.10">
    <property type="entry name" value="tt1808, chain A"/>
    <property type="match status" value="1"/>
</dbReference>
<evidence type="ECO:0000313" key="3">
    <source>
        <dbReference type="EMBL" id="CDM93905.1"/>
    </source>
</evidence>
<feature type="domain" description="Putative restriction endonuclease" evidence="2">
    <location>
        <begin position="10"/>
        <end position="77"/>
    </location>
</feature>
<feature type="region of interest" description="Disordered" evidence="1">
    <location>
        <begin position="121"/>
        <end position="155"/>
    </location>
</feature>
<evidence type="ECO:0000259" key="2">
    <source>
        <dbReference type="Pfam" id="PF05685"/>
    </source>
</evidence>
<dbReference type="CDD" id="cd06260">
    <property type="entry name" value="DUF820-like"/>
    <property type="match status" value="1"/>
</dbReference>
<name>A0A9P1NXQ3_9CYAN</name>
<dbReference type="Proteomes" id="UP000032946">
    <property type="component" value="Chromosome"/>
</dbReference>
<dbReference type="Pfam" id="PF05685">
    <property type="entry name" value="Uma2"/>
    <property type="match status" value="1"/>
</dbReference>
<evidence type="ECO:0000313" key="4">
    <source>
        <dbReference type="Proteomes" id="UP000032946"/>
    </source>
</evidence>
<dbReference type="InterPro" id="IPR011335">
    <property type="entry name" value="Restrct_endonuc-II-like"/>
</dbReference>
<feature type="compositionally biased region" description="Basic and acidic residues" evidence="1">
    <location>
        <begin position="142"/>
        <end position="155"/>
    </location>
</feature>
<sequence>MVAIGRPKVKRGSYLQWEEDDIAPQVVFEVLSPGNTLTEMAKKLDFYQRYGVEEYYIYDPDKIDICGWIRTENQLTLIDTIKGWISPRLGVRFEMSESGLELYRPDGRKFSTYIELESDRQQAEERAQQETERAQQQAERAQQAEERAQQEAERANRLAERLRELGIDPDTM</sequence>
<dbReference type="AlphaFoldDB" id="A0A9P1NXQ3"/>
<reference evidence="3 4" key="1">
    <citation type="submission" date="2014-02" db="EMBL/GenBank/DDBJ databases">
        <authorList>
            <person name="Genoscope - CEA"/>
        </authorList>
    </citation>
    <scope>NUCLEOTIDE SEQUENCE [LARGE SCALE GENOMIC DNA]</scope>
    <source>
        <strain evidence="3 4">PCC 8005</strain>
    </source>
</reference>
<dbReference type="InterPro" id="IPR012296">
    <property type="entry name" value="Nuclease_put_TT1808"/>
</dbReference>
<dbReference type="InterPro" id="IPR008538">
    <property type="entry name" value="Uma2"/>
</dbReference>
<keyword evidence="4" id="KW-1185">Reference proteome</keyword>
<dbReference type="PANTHER" id="PTHR33352">
    <property type="entry name" value="SLR1095 PROTEIN"/>
    <property type="match status" value="1"/>
</dbReference>
<evidence type="ECO:0000256" key="1">
    <source>
        <dbReference type="SAM" id="MobiDB-lite"/>
    </source>
</evidence>
<dbReference type="PANTHER" id="PTHR33352:SF2">
    <property type="entry name" value="SLL0995 PROTEIN"/>
    <property type="match status" value="1"/>
</dbReference>
<protein>
    <recommendedName>
        <fullName evidence="2">Putative restriction endonuclease domain-containing protein</fullName>
    </recommendedName>
</protein>
<proteinExistence type="predicted"/>
<organism evidence="3 4">
    <name type="scientific">Limnospira indica PCC 8005</name>
    <dbReference type="NCBI Taxonomy" id="376219"/>
    <lineage>
        <taxon>Bacteria</taxon>
        <taxon>Bacillati</taxon>
        <taxon>Cyanobacteriota</taxon>
        <taxon>Cyanophyceae</taxon>
        <taxon>Oscillatoriophycideae</taxon>
        <taxon>Oscillatoriales</taxon>
        <taxon>Sirenicapillariaceae</taxon>
        <taxon>Limnospira</taxon>
    </lineage>
</organism>
<gene>
    <name evidence="3" type="ORF">ARTHRO_11579</name>
</gene>
<accession>A0A9P1NXQ3</accession>
<dbReference type="SUPFAM" id="SSF52980">
    <property type="entry name" value="Restriction endonuclease-like"/>
    <property type="match status" value="1"/>
</dbReference>